<proteinExistence type="predicted"/>
<feature type="chain" id="PRO_5001934624" evidence="1">
    <location>
        <begin position="20"/>
        <end position="143"/>
    </location>
</feature>
<gene>
    <name evidence="2" type="ORF">MC45_06960</name>
</gene>
<evidence type="ECO:0000256" key="1">
    <source>
        <dbReference type="SAM" id="SignalP"/>
    </source>
</evidence>
<keyword evidence="1" id="KW-0732">Signal</keyword>
<dbReference type="HOGENOM" id="CLU_1804962_0_0_5"/>
<sequence length="143" mass="14414">MIALFLAVVAQAAAPAAPAAPSVLGPIGQQRLPAKGCAAYLWNPADRQLVAMAVADPATLRLSIGGKTIDLARSGGGEGPGRLGFAEAIDYRGGDLSVRLAMEIVQQDGLTAGARVPSGSMQIERPGQDAIAVPVAGLIGCRS</sequence>
<dbReference type="RefSeq" id="WP_038661191.1">
    <property type="nucleotide sequence ID" value="NZ_CP009571.1"/>
</dbReference>
<dbReference type="eggNOG" id="ENOG5033FRS">
    <property type="taxonomic scope" value="Bacteria"/>
</dbReference>
<dbReference type="STRING" id="1549858.MC45_06960"/>
<dbReference type="KEGG" id="stax:MC45_06960"/>
<organism evidence="2 3">
    <name type="scientific">Sphingomonas taxi</name>
    <dbReference type="NCBI Taxonomy" id="1549858"/>
    <lineage>
        <taxon>Bacteria</taxon>
        <taxon>Pseudomonadati</taxon>
        <taxon>Pseudomonadota</taxon>
        <taxon>Alphaproteobacteria</taxon>
        <taxon>Sphingomonadales</taxon>
        <taxon>Sphingomonadaceae</taxon>
        <taxon>Sphingomonas</taxon>
    </lineage>
</organism>
<protein>
    <submittedName>
        <fullName evidence="2">Uncharacterized protein</fullName>
    </submittedName>
</protein>
<feature type="signal peptide" evidence="1">
    <location>
        <begin position="1"/>
        <end position="19"/>
    </location>
</feature>
<accession>A0A097EF28</accession>
<evidence type="ECO:0000313" key="2">
    <source>
        <dbReference type="EMBL" id="AIT06175.1"/>
    </source>
</evidence>
<reference evidence="2 3" key="1">
    <citation type="submission" date="2014-09" db="EMBL/GenBank/DDBJ databases">
        <title>Using Illumina technology Improving SMRT sequencing Genome Assembly by RASTools.</title>
        <authorList>
            <person name="Zhou Y."/>
            <person name="Ma T."/>
            <person name="Liu T."/>
        </authorList>
    </citation>
    <scope>NUCLEOTIDE SEQUENCE [LARGE SCALE GENOMIC DNA]</scope>
    <source>
        <strain evidence="2 3">ATCC 55669</strain>
    </source>
</reference>
<dbReference type="AlphaFoldDB" id="A0A097EF28"/>
<name>A0A097EF28_9SPHN</name>
<keyword evidence="3" id="KW-1185">Reference proteome</keyword>
<dbReference type="Proteomes" id="UP000033200">
    <property type="component" value="Chromosome"/>
</dbReference>
<evidence type="ECO:0000313" key="3">
    <source>
        <dbReference type="Proteomes" id="UP000033200"/>
    </source>
</evidence>
<dbReference type="EMBL" id="CP009571">
    <property type="protein sequence ID" value="AIT06175.1"/>
    <property type="molecule type" value="Genomic_DNA"/>
</dbReference>